<dbReference type="CDD" id="cd06261">
    <property type="entry name" value="TM_PBP2"/>
    <property type="match status" value="1"/>
</dbReference>
<evidence type="ECO:0000256" key="1">
    <source>
        <dbReference type="ARBA" id="ARBA00004651"/>
    </source>
</evidence>
<evidence type="ECO:0000256" key="8">
    <source>
        <dbReference type="ARBA" id="ARBA00023136"/>
    </source>
</evidence>
<keyword evidence="4 10" id="KW-0812">Transmembrane</keyword>
<keyword evidence="6" id="KW-0653">Protein transport</keyword>
<accession>A0A084ERJ7</accession>
<dbReference type="GO" id="GO:0015833">
    <property type="term" value="P:peptide transport"/>
    <property type="evidence" value="ECO:0007669"/>
    <property type="project" value="UniProtKB-KW"/>
</dbReference>
<dbReference type="GO" id="GO:0005886">
    <property type="term" value="C:plasma membrane"/>
    <property type="evidence" value="ECO:0007669"/>
    <property type="project" value="UniProtKB-SubCell"/>
</dbReference>
<feature type="transmembrane region" description="Helical" evidence="10">
    <location>
        <begin position="305"/>
        <end position="327"/>
    </location>
</feature>
<name>A0A084ERJ7_MYCCA</name>
<dbReference type="SUPFAM" id="SSF161098">
    <property type="entry name" value="MetI-like"/>
    <property type="match status" value="1"/>
</dbReference>
<feature type="transmembrane region" description="Helical" evidence="10">
    <location>
        <begin position="171"/>
        <end position="191"/>
    </location>
</feature>
<feature type="transmembrane region" description="Helical" evidence="10">
    <location>
        <begin position="197"/>
        <end position="216"/>
    </location>
</feature>
<evidence type="ECO:0000256" key="7">
    <source>
        <dbReference type="ARBA" id="ARBA00022989"/>
    </source>
</evidence>
<feature type="transmembrane region" description="Helical" evidence="10">
    <location>
        <begin position="137"/>
        <end position="159"/>
    </location>
</feature>
<feature type="transmembrane region" description="Helical" evidence="10">
    <location>
        <begin position="247"/>
        <end position="272"/>
    </location>
</feature>
<keyword evidence="8 10" id="KW-0472">Membrane</keyword>
<comment type="subcellular location">
    <subcellularLocation>
        <location evidence="1 10">Cell membrane</location>
        <topology evidence="1 10">Multi-pass membrane protein</topology>
    </subcellularLocation>
</comment>
<dbReference type="AlphaFoldDB" id="A0A084ERJ7"/>
<dbReference type="Pfam" id="PF00528">
    <property type="entry name" value="BPD_transp_1"/>
    <property type="match status" value="1"/>
</dbReference>
<evidence type="ECO:0000256" key="4">
    <source>
        <dbReference type="ARBA" id="ARBA00022692"/>
    </source>
</evidence>
<dbReference type="InterPro" id="IPR054864">
    <property type="entry name" value="OppC_permease"/>
</dbReference>
<evidence type="ECO:0000259" key="11">
    <source>
        <dbReference type="PROSITE" id="PS50928"/>
    </source>
</evidence>
<keyword evidence="2 10" id="KW-0813">Transport</keyword>
<dbReference type="GO" id="GO:0015031">
    <property type="term" value="P:protein transport"/>
    <property type="evidence" value="ECO:0007669"/>
    <property type="project" value="UniProtKB-KW"/>
</dbReference>
<dbReference type="EMBL" id="JFDO01000004">
    <property type="protein sequence ID" value="KEZ20589.1"/>
    <property type="molecule type" value="Genomic_DNA"/>
</dbReference>
<dbReference type="PANTHER" id="PTHR43386">
    <property type="entry name" value="OLIGOPEPTIDE TRANSPORT SYSTEM PERMEASE PROTEIN APPC"/>
    <property type="match status" value="1"/>
</dbReference>
<keyword evidence="5" id="KW-0571">Peptide transport</keyword>
<reference evidence="12 13" key="1">
    <citation type="submission" date="2014-02" db="EMBL/GenBank/DDBJ databases">
        <title>Genome sequence of Mycoplasma capricolum subsp. capricolum strain 14232.</title>
        <authorList>
            <person name="Sirand-Pugnet P."/>
            <person name="Breton M."/>
            <person name="Dordet-Frisoni E."/>
            <person name="Baranowski E."/>
            <person name="Barre A."/>
            <person name="Couture C."/>
            <person name="Dupuy V."/>
            <person name="Gaurivaud P."/>
            <person name="Jacob D."/>
            <person name="Lemaitre C."/>
            <person name="Manso-Silvan L."/>
            <person name="Nikolski M."/>
            <person name="Nouvel L.-X."/>
            <person name="Poumarat F."/>
            <person name="Tardy F."/>
            <person name="Thebault P."/>
            <person name="Theil S."/>
            <person name="Citti C."/>
            <person name="Thiaucourt F."/>
            <person name="Blanchard A."/>
        </authorList>
    </citation>
    <scope>NUCLEOTIDE SEQUENCE [LARGE SCALE GENOMIC DNA]</scope>
    <source>
        <strain evidence="12 13">14232</strain>
    </source>
</reference>
<feature type="domain" description="ABC transmembrane type-1" evidence="11">
    <location>
        <begin position="131"/>
        <end position="322"/>
    </location>
</feature>
<evidence type="ECO:0000256" key="2">
    <source>
        <dbReference type="ARBA" id="ARBA00022448"/>
    </source>
</evidence>
<feature type="transmembrane region" description="Helical" evidence="10">
    <location>
        <begin position="71"/>
        <end position="91"/>
    </location>
</feature>
<dbReference type="GO" id="GO:0055085">
    <property type="term" value="P:transmembrane transport"/>
    <property type="evidence" value="ECO:0007669"/>
    <property type="project" value="InterPro"/>
</dbReference>
<dbReference type="NCBIfam" id="NF043080">
    <property type="entry name" value="MMSYN1_0166"/>
    <property type="match status" value="1"/>
</dbReference>
<sequence length="336" mass="38227">MKTKQVEQLDFSLLLDKEREAFFKRHGLDIFQIDHSLFELVGSQAKTSETIITKPYSYWKAVGRILVTSKVFIVCSIILFALLLTSIIVPWGKEAIPLKTPGTSQEHPSMKYWFGLGRNGEDYWIEIWLGLRSSLSFAFVMTFLQLSIGIIMGLIWGYYRKLDILFYQLTSLILVIPQLILIIVIMSVFGIGYWPMILGIVIQAWIGPAFSIRILVLSIRDADYNIASITLGTRSDKIIRKNVLPKILPVLIQVSTFSIPTAIAIESTLAYFDRGFVDGKKNTSLGKILQSIMQSSEWQVYPHLIILPILFICIISTLFFLVLKVFADSLDPKNHR</sequence>
<keyword evidence="7 10" id="KW-1133">Transmembrane helix</keyword>
<dbReference type="PROSITE" id="PS50928">
    <property type="entry name" value="ABC_TM1"/>
    <property type="match status" value="1"/>
</dbReference>
<proteinExistence type="inferred from homology"/>
<dbReference type="Proteomes" id="UP000028533">
    <property type="component" value="Unassembled WGS sequence"/>
</dbReference>
<keyword evidence="3" id="KW-1003">Cell membrane</keyword>
<comment type="caution">
    <text evidence="12">The sequence shown here is derived from an EMBL/GenBank/DDBJ whole genome shotgun (WGS) entry which is preliminary data.</text>
</comment>
<evidence type="ECO:0000256" key="10">
    <source>
        <dbReference type="RuleBase" id="RU363032"/>
    </source>
</evidence>
<evidence type="ECO:0000256" key="3">
    <source>
        <dbReference type="ARBA" id="ARBA00022475"/>
    </source>
</evidence>
<comment type="similarity">
    <text evidence="9">Belongs to the binding-protein-dependent transport system permease family. OppBC subfamily.</text>
</comment>
<dbReference type="PANTHER" id="PTHR43386:SF24">
    <property type="entry name" value="OLIGOPEPTIDE TRANSPORT SYSTEM PERMEASE PROTEIN AMID"/>
    <property type="match status" value="1"/>
</dbReference>
<protein>
    <submittedName>
        <fullName evidence="12">Oligopeptide ABC transporter, permease component</fullName>
    </submittedName>
</protein>
<organism evidence="12 13">
    <name type="scientific">Mycoplasma capricolum subsp. capricolum 14232</name>
    <dbReference type="NCBI Taxonomy" id="1188238"/>
    <lineage>
        <taxon>Bacteria</taxon>
        <taxon>Bacillati</taxon>
        <taxon>Mycoplasmatota</taxon>
        <taxon>Mollicutes</taxon>
        <taxon>Mycoplasmataceae</taxon>
        <taxon>Mycoplasma</taxon>
    </lineage>
</organism>
<dbReference type="InterPro" id="IPR035906">
    <property type="entry name" value="MetI-like_sf"/>
</dbReference>
<evidence type="ECO:0000313" key="13">
    <source>
        <dbReference type="Proteomes" id="UP000028533"/>
    </source>
</evidence>
<gene>
    <name evidence="12" type="primary">oppC-1</name>
    <name evidence="12" type="ORF">MCAPa_1670</name>
</gene>
<evidence type="ECO:0000256" key="6">
    <source>
        <dbReference type="ARBA" id="ARBA00022927"/>
    </source>
</evidence>
<dbReference type="InterPro" id="IPR050366">
    <property type="entry name" value="BP-dependent_transpt_permease"/>
</dbReference>
<dbReference type="InterPro" id="IPR000515">
    <property type="entry name" value="MetI-like"/>
</dbReference>
<evidence type="ECO:0000256" key="9">
    <source>
        <dbReference type="ARBA" id="ARBA00024202"/>
    </source>
</evidence>
<evidence type="ECO:0000313" key="12">
    <source>
        <dbReference type="EMBL" id="KEZ20589.1"/>
    </source>
</evidence>
<dbReference type="Gene3D" id="1.10.3720.10">
    <property type="entry name" value="MetI-like"/>
    <property type="match status" value="1"/>
</dbReference>
<evidence type="ECO:0000256" key="5">
    <source>
        <dbReference type="ARBA" id="ARBA00022856"/>
    </source>
</evidence>
<dbReference type="RefSeq" id="WP_036431242.1">
    <property type="nucleotide sequence ID" value="NZ_JFDO01000004.1"/>
</dbReference>